<evidence type="ECO:0000256" key="1">
    <source>
        <dbReference type="PROSITE-ProRule" id="PRU00047"/>
    </source>
</evidence>
<dbReference type="Pfam" id="PF07727">
    <property type="entry name" value="RVT_2"/>
    <property type="match status" value="1"/>
</dbReference>
<feature type="compositionally biased region" description="Basic and acidic residues" evidence="3">
    <location>
        <begin position="1007"/>
        <end position="1032"/>
    </location>
</feature>
<dbReference type="CDD" id="cd09272">
    <property type="entry name" value="RNase_HI_RT_Ty1"/>
    <property type="match status" value="1"/>
</dbReference>
<evidence type="ECO:0000259" key="5">
    <source>
        <dbReference type="PROSITE" id="PS50994"/>
    </source>
</evidence>
<feature type="compositionally biased region" description="Basic and acidic residues" evidence="3">
    <location>
        <begin position="270"/>
        <end position="281"/>
    </location>
</feature>
<accession>A0AA38TKB1</accession>
<feature type="region of interest" description="Disordered" evidence="3">
    <location>
        <begin position="823"/>
        <end position="845"/>
    </location>
</feature>
<sequence length="2080" mass="235547">MNTRDALAIGSDTRPPVLFRGDFSQWKSRFLDFVAKQPLHKQIMESLKNGPVKYYTKIPAVPDGNPPIVGGIVEKDETNFTPEEANRVRGYILAKSYLIQSLPNEIYANIDCNDTGKAMWDEIRSLMHGTEKGIQMKRTNLLTKFATFKGREGELLEDTYHRFCTMINELRKNNLKKSQLDINIQFINSLRSEWRRFASNIQQNRNLEDLDIHELFEVLNHNQDEVLEILGTEKKAEKYADPLALVVDRRHYHSGKSIRYEDDYDVPSDTGEKGSESDEEMNDIKRALALITRSMSKRNARKPMSSNNHRYSSGRRYEPRDRYESRNDTRRYEKPVEFDTRRYDDQRDRRYDDSRERRYEDPRDRRFDEPKRYERKHEPRRYEQGGRTDYQKPEETAKPEDKGKEVKKADGGPTCFKCGKSGHFAKNCTNHVSKYDYYKNKMNLAKRQDDGLALLAEDEAWLQMSSDDEERGLVCMLAQDEAWDLDSNDEREDQLCLMANHSEEEQYSEDSDRDYNDVDSDHSDSSSEVLPDPYIELENHVKDLALKLSEYENKIKKANNLTTIVESKLASEHALVVKFSTELAHSKEKVTTLTLANKTLEDKVASLNDNISDLQKKLHEAEVLSRESLQKYEVIFAQRTNLFAKIKDMEDKFLKRGQTDQTIHMNQPKEFNYYNPKEGIGYKSPCYLKRAISKTPTLYDLRYMSLGYKIIFMKESDDPEQLKEIEKKENARKNKQSFPFNYSSLNASYATREIPLSKDYTPSYTEAEMNQEVPILEKVYKDNQTFYEKRIAKLEAELEDERRMSLREKDLFLSKINELEEALKSKSTPKASQSTFGTRDNSRHHNHTWNVNALDFKPSSTYTQNSQSMVLRSPICTTISYMEDLAYMAPKSTVQISEIVSDDCTNRVGENGRSSGQSKPGNKAPPKLSRKDKGKDKLVTPESEVASSSRTNVNVPKKNRRFRKLKNATKPKEHSHNFTTKKNTSHTHSPNVKGTNRGSQNVTDQNMRNDRRKNKESGSKEGSRPQVESLHRQFPETTTIYITTFNQNVLWHRRLSHLNYATINQLAKTGLVTGLPSLKFTKEQLCSACEMGKIKKIFAQAESGTQHLQTTSAHPYGLVRTNVCTKHQREEVRLQLPVQVIRTNNGTEFKNRKLESFLDSVGITHTFLAARTPQQNGVVERKNRTLVEAARTILAFSMLPLHFWAEAVASACITQNRSLITKRFMKTPYELVYNRYPSIKFFRVFGCECYVKNDKDNLDKFSPKGDEGVFIGYAKDSPSNRVYNKKTRCVVESTNVDFEEGIEEDSTPAPVTPGISDSPAPANVALPIPAVLQPAPRVMVSTTDISSSNLQGTSSSSSASASPSSRVSSAAAEGEPSHTFQQAPVVNVPSPQIASSTMPTTSQHQGIPTPAPQVAGPSTSTAQPAPQVAGPSTTTQPAPQVAGPSTTTQPAPQVAGPSTTTQPAPQVAGPSTTTQPAPQVAGPSTSTTQPAPQVAGPSTAAQPAPQAAGPSLVSSDTPAAPGPIVVQSQVPPTVTTLATTSREPEFYIDLRIEPLPPPTLPHTTKWTRAHPLQQVIGSKSAPVKTSFFIKTEPSNLTEALDISDWVTAMQEELNQFERLGVWRLVPRPKNKTIIDLKWIFKNKKDEDGIVTRNKARLVAKGFKQQAGIDYDETFAPVARIEAIRIFLAYAAHKNFTVYQMDVKTAFLNGELKEEVYVSQPEGFVDRTKPNHVYILDKALYGLKQAPCAWYDHLSNALLENGFYKGKIDPTLFIKTEGDDILLVQIYVDDIIFGSTNSDMCTWFSDLMTTRFEMSMLRELSFFLGLQVLQNPDGILINQSKYIGDLLKRFHMDTSSVAKTPMASGTLIGADPKGKPVDQKTYRAIIGSLLYLTTSRPDIMFATCFCARFQANPKESHMMVVKHILRYLKGTPNHGLWYPKESGFELVAFSDADHGVSWGSKKQHCVSTSTAEAEYVAAASCCSQVLWMRTQLRDYGYNFNHIPIYCDSKSAIAIRCNPVQHTRTKHIDIRYHFIKDHVERGMIELYFVNTEYQLADLFTKPLDEKRFNFLISKLGMFDPQE</sequence>
<dbReference type="Proteomes" id="UP001172457">
    <property type="component" value="Chromosome 4"/>
</dbReference>
<dbReference type="InterPro" id="IPR012337">
    <property type="entry name" value="RNaseH-like_sf"/>
</dbReference>
<dbReference type="InterPro" id="IPR036875">
    <property type="entry name" value="Znf_CCHC_sf"/>
</dbReference>
<evidence type="ECO:0000259" key="4">
    <source>
        <dbReference type="PROSITE" id="PS50158"/>
    </source>
</evidence>
<feature type="region of interest" description="Disordered" evidence="3">
    <location>
        <begin position="503"/>
        <end position="531"/>
    </location>
</feature>
<keyword evidence="1" id="KW-0479">Metal-binding</keyword>
<keyword evidence="7" id="KW-1185">Reference proteome</keyword>
<organism evidence="6 7">
    <name type="scientific">Centaurea solstitialis</name>
    <name type="common">yellow star-thistle</name>
    <dbReference type="NCBI Taxonomy" id="347529"/>
    <lineage>
        <taxon>Eukaryota</taxon>
        <taxon>Viridiplantae</taxon>
        <taxon>Streptophyta</taxon>
        <taxon>Embryophyta</taxon>
        <taxon>Tracheophyta</taxon>
        <taxon>Spermatophyta</taxon>
        <taxon>Magnoliopsida</taxon>
        <taxon>eudicotyledons</taxon>
        <taxon>Gunneridae</taxon>
        <taxon>Pentapetalae</taxon>
        <taxon>asterids</taxon>
        <taxon>campanulids</taxon>
        <taxon>Asterales</taxon>
        <taxon>Asteraceae</taxon>
        <taxon>Carduoideae</taxon>
        <taxon>Cardueae</taxon>
        <taxon>Centaureinae</taxon>
        <taxon>Centaurea</taxon>
    </lineage>
</organism>
<dbReference type="InterPro" id="IPR057670">
    <property type="entry name" value="SH3_retrovirus"/>
</dbReference>
<keyword evidence="1" id="KW-0863">Zinc-finger</keyword>
<feature type="compositionally biased region" description="Basic and acidic residues" evidence="3">
    <location>
        <begin position="315"/>
        <end position="410"/>
    </location>
</feature>
<evidence type="ECO:0000313" key="7">
    <source>
        <dbReference type="Proteomes" id="UP001172457"/>
    </source>
</evidence>
<dbReference type="Pfam" id="PF00098">
    <property type="entry name" value="zf-CCHC"/>
    <property type="match status" value="1"/>
</dbReference>
<dbReference type="SMART" id="SM00343">
    <property type="entry name" value="ZnF_C2HC"/>
    <property type="match status" value="1"/>
</dbReference>
<feature type="compositionally biased region" description="Polar residues" evidence="3">
    <location>
        <begin position="1378"/>
        <end position="1406"/>
    </location>
</feature>
<dbReference type="InterPro" id="IPR036397">
    <property type="entry name" value="RNaseH_sf"/>
</dbReference>
<feature type="compositionally biased region" description="Basic and acidic residues" evidence="3">
    <location>
        <begin position="513"/>
        <end position="525"/>
    </location>
</feature>
<dbReference type="InterPro" id="IPR001878">
    <property type="entry name" value="Znf_CCHC"/>
</dbReference>
<dbReference type="Gene3D" id="4.10.60.10">
    <property type="entry name" value="Zinc finger, CCHC-type"/>
    <property type="match status" value="1"/>
</dbReference>
<feature type="coiled-coil region" evidence="2">
    <location>
        <begin position="784"/>
        <end position="811"/>
    </location>
</feature>
<evidence type="ECO:0000313" key="6">
    <source>
        <dbReference type="EMBL" id="KAJ9552068.1"/>
    </source>
</evidence>
<feature type="domain" description="CCHC-type" evidence="4">
    <location>
        <begin position="415"/>
        <end position="430"/>
    </location>
</feature>
<feature type="compositionally biased region" description="Polar residues" evidence="3">
    <location>
        <begin position="1416"/>
        <end position="1491"/>
    </location>
</feature>
<feature type="region of interest" description="Disordered" evidence="3">
    <location>
        <begin position="294"/>
        <end position="412"/>
    </location>
</feature>
<dbReference type="SUPFAM" id="SSF57756">
    <property type="entry name" value="Retrovirus zinc finger-like domains"/>
    <property type="match status" value="1"/>
</dbReference>
<feature type="region of interest" description="Disordered" evidence="3">
    <location>
        <begin position="260"/>
        <end position="281"/>
    </location>
</feature>
<feature type="compositionally biased region" description="Polar residues" evidence="3">
    <location>
        <begin position="825"/>
        <end position="839"/>
    </location>
</feature>
<dbReference type="PROSITE" id="PS50994">
    <property type="entry name" value="INTEGRASE"/>
    <property type="match status" value="1"/>
</dbReference>
<dbReference type="Pfam" id="PF25597">
    <property type="entry name" value="SH3_retrovirus"/>
    <property type="match status" value="1"/>
</dbReference>
<dbReference type="InterPro" id="IPR001584">
    <property type="entry name" value="Integrase_cat-core"/>
</dbReference>
<dbReference type="PROSITE" id="PS50158">
    <property type="entry name" value="ZF_CCHC"/>
    <property type="match status" value="1"/>
</dbReference>
<dbReference type="Pfam" id="PF13976">
    <property type="entry name" value="gag_pre-integrs"/>
    <property type="match status" value="1"/>
</dbReference>
<dbReference type="Pfam" id="PF14223">
    <property type="entry name" value="Retrotran_gag_2"/>
    <property type="match status" value="1"/>
</dbReference>
<dbReference type="PANTHER" id="PTHR11439">
    <property type="entry name" value="GAG-POL-RELATED RETROTRANSPOSON"/>
    <property type="match status" value="1"/>
</dbReference>
<feature type="compositionally biased region" description="Basic residues" evidence="3">
    <location>
        <begin position="957"/>
        <end position="969"/>
    </location>
</feature>
<keyword evidence="1" id="KW-0862">Zinc</keyword>
<keyword evidence="2" id="KW-0175">Coiled coil</keyword>
<feature type="region of interest" description="Disordered" evidence="3">
    <location>
        <begin position="1344"/>
        <end position="1527"/>
    </location>
</feature>
<comment type="caution">
    <text evidence="6">The sequence shown here is derived from an EMBL/GenBank/DDBJ whole genome shotgun (WGS) entry which is preliminary data.</text>
</comment>
<dbReference type="Gene3D" id="3.30.420.10">
    <property type="entry name" value="Ribonuclease H-like superfamily/Ribonuclease H"/>
    <property type="match status" value="1"/>
</dbReference>
<feature type="region of interest" description="Disordered" evidence="3">
    <location>
        <begin position="1299"/>
        <end position="1320"/>
    </location>
</feature>
<feature type="region of interest" description="Disordered" evidence="3">
    <location>
        <begin position="905"/>
        <end position="1032"/>
    </location>
</feature>
<feature type="compositionally biased region" description="Low complexity" evidence="3">
    <location>
        <begin position="1346"/>
        <end position="1372"/>
    </location>
</feature>
<reference evidence="6" key="1">
    <citation type="submission" date="2023-03" db="EMBL/GenBank/DDBJ databases">
        <title>Chromosome-scale reference genome and RAD-based genetic map of yellow starthistle (Centaurea solstitialis) reveal putative structural variation and QTLs associated with invader traits.</title>
        <authorList>
            <person name="Reatini B."/>
            <person name="Cang F.A."/>
            <person name="Jiang Q."/>
            <person name="Mckibben M.T.W."/>
            <person name="Barker M.S."/>
            <person name="Rieseberg L.H."/>
            <person name="Dlugosch K.M."/>
        </authorList>
    </citation>
    <scope>NUCLEOTIDE SEQUENCE</scope>
    <source>
        <strain evidence="6">CAN-66</strain>
        <tissue evidence="6">Leaf</tissue>
    </source>
</reference>
<dbReference type="GO" id="GO:0008270">
    <property type="term" value="F:zinc ion binding"/>
    <property type="evidence" value="ECO:0007669"/>
    <property type="project" value="UniProtKB-KW"/>
</dbReference>
<evidence type="ECO:0000256" key="3">
    <source>
        <dbReference type="SAM" id="MobiDB-lite"/>
    </source>
</evidence>
<feature type="coiled-coil region" evidence="2">
    <location>
        <begin position="534"/>
        <end position="624"/>
    </location>
</feature>
<evidence type="ECO:0000256" key="2">
    <source>
        <dbReference type="SAM" id="Coils"/>
    </source>
</evidence>
<dbReference type="GO" id="GO:0015074">
    <property type="term" value="P:DNA integration"/>
    <property type="evidence" value="ECO:0007669"/>
    <property type="project" value="InterPro"/>
</dbReference>
<dbReference type="SUPFAM" id="SSF53098">
    <property type="entry name" value="Ribonuclease H-like"/>
    <property type="match status" value="1"/>
</dbReference>
<dbReference type="GO" id="GO:0003676">
    <property type="term" value="F:nucleic acid binding"/>
    <property type="evidence" value="ECO:0007669"/>
    <property type="project" value="InterPro"/>
</dbReference>
<dbReference type="EMBL" id="JARYMX010000004">
    <property type="protein sequence ID" value="KAJ9552068.1"/>
    <property type="molecule type" value="Genomic_DNA"/>
</dbReference>
<name>A0AA38TKB1_9ASTR</name>
<dbReference type="SUPFAM" id="SSF56672">
    <property type="entry name" value="DNA/RNA polymerases"/>
    <property type="match status" value="1"/>
</dbReference>
<dbReference type="PANTHER" id="PTHR11439:SF495">
    <property type="entry name" value="REVERSE TRANSCRIPTASE, RNA-DEPENDENT DNA POLYMERASE-RELATED"/>
    <property type="match status" value="1"/>
</dbReference>
<feature type="compositionally biased region" description="Polar residues" evidence="3">
    <location>
        <begin position="977"/>
        <end position="1006"/>
    </location>
</feature>
<feature type="compositionally biased region" description="Low complexity" evidence="3">
    <location>
        <begin position="1495"/>
        <end position="1511"/>
    </location>
</feature>
<feature type="compositionally biased region" description="Polar residues" evidence="3">
    <location>
        <begin position="945"/>
        <end position="954"/>
    </location>
</feature>
<dbReference type="InterPro" id="IPR043502">
    <property type="entry name" value="DNA/RNA_pol_sf"/>
</dbReference>
<feature type="compositionally biased region" description="Basic and acidic residues" evidence="3">
    <location>
        <begin position="929"/>
        <end position="939"/>
    </location>
</feature>
<proteinExistence type="predicted"/>
<protein>
    <submittedName>
        <fullName evidence="6">Uncharacterized protein</fullName>
    </submittedName>
</protein>
<gene>
    <name evidence="6" type="ORF">OSB04_016113</name>
</gene>
<dbReference type="InterPro" id="IPR013103">
    <property type="entry name" value="RVT_2"/>
</dbReference>
<feature type="domain" description="Integrase catalytic" evidence="5">
    <location>
        <begin position="1139"/>
        <end position="1236"/>
    </location>
</feature>
<dbReference type="InterPro" id="IPR025724">
    <property type="entry name" value="GAG-pre-integrase_dom"/>
</dbReference>